<feature type="compositionally biased region" description="Basic and acidic residues" evidence="1">
    <location>
        <begin position="112"/>
        <end position="123"/>
    </location>
</feature>
<feature type="region of interest" description="Disordered" evidence="1">
    <location>
        <begin position="42"/>
        <end position="123"/>
    </location>
</feature>
<evidence type="ECO:0000256" key="1">
    <source>
        <dbReference type="SAM" id="MobiDB-lite"/>
    </source>
</evidence>
<comment type="caution">
    <text evidence="2">The sequence shown here is derived from an EMBL/GenBank/DDBJ whole genome shotgun (WGS) entry which is preliminary data.</text>
</comment>
<evidence type="ECO:0000313" key="2">
    <source>
        <dbReference type="EMBL" id="GMF44918.1"/>
    </source>
</evidence>
<name>A0A9W6XTQ3_9STRA</name>
<dbReference type="AlphaFoldDB" id="A0A9W6XTQ3"/>
<dbReference type="EMBL" id="BSXT01001745">
    <property type="protein sequence ID" value="GMF44918.1"/>
    <property type="molecule type" value="Genomic_DNA"/>
</dbReference>
<reference evidence="2" key="1">
    <citation type="submission" date="2023-04" db="EMBL/GenBank/DDBJ databases">
        <title>Phytophthora fragariaefolia NBRC 109709.</title>
        <authorList>
            <person name="Ichikawa N."/>
            <person name="Sato H."/>
            <person name="Tonouchi N."/>
        </authorList>
    </citation>
    <scope>NUCLEOTIDE SEQUENCE</scope>
    <source>
        <strain evidence="2">NBRC 109709</strain>
    </source>
</reference>
<proteinExistence type="predicted"/>
<gene>
    <name evidence="2" type="ORF">Pfra01_001587800</name>
</gene>
<evidence type="ECO:0000313" key="3">
    <source>
        <dbReference type="Proteomes" id="UP001165121"/>
    </source>
</evidence>
<sequence>MLLKFKMFVAATNCGKSTGTAVDLGEPVLQMAPASNVEIQRIPREVIRSGTSKSRQKKRAPSVPTNNEATSKRKRASKLSSSTDSSKTHPKQTHFSLRGNASPPPGPSVTKKAVEKAYSEELQ</sequence>
<accession>A0A9W6XTQ3</accession>
<dbReference type="Proteomes" id="UP001165121">
    <property type="component" value="Unassembled WGS sequence"/>
</dbReference>
<protein>
    <submittedName>
        <fullName evidence="2">Unnamed protein product</fullName>
    </submittedName>
</protein>
<organism evidence="2 3">
    <name type="scientific">Phytophthora fragariaefolia</name>
    <dbReference type="NCBI Taxonomy" id="1490495"/>
    <lineage>
        <taxon>Eukaryota</taxon>
        <taxon>Sar</taxon>
        <taxon>Stramenopiles</taxon>
        <taxon>Oomycota</taxon>
        <taxon>Peronosporomycetes</taxon>
        <taxon>Peronosporales</taxon>
        <taxon>Peronosporaceae</taxon>
        <taxon>Phytophthora</taxon>
    </lineage>
</organism>
<keyword evidence="3" id="KW-1185">Reference proteome</keyword>